<dbReference type="InterPro" id="IPR001492">
    <property type="entry name" value="Flagellin"/>
</dbReference>
<dbReference type="Proteomes" id="UP000001176">
    <property type="component" value="Chromosome"/>
</dbReference>
<dbReference type="Pfam" id="PF00700">
    <property type="entry name" value="Flagellin_C"/>
    <property type="match status" value="1"/>
</dbReference>
<dbReference type="KEGG" id="gdi:GDI1656"/>
<comment type="function">
    <text evidence="3">Flagellin is the subunit protein which polymerizes to form the filaments of bacterial flagella.</text>
</comment>
<organism evidence="6 7">
    <name type="scientific">Gluconacetobacter diazotrophicus (strain ATCC 49037 / DSM 5601 / CCUG 37298 / CIP 103539 / LMG 7603 / PAl5)</name>
    <dbReference type="NCBI Taxonomy" id="272568"/>
    <lineage>
        <taxon>Bacteria</taxon>
        <taxon>Pseudomonadati</taxon>
        <taxon>Pseudomonadota</taxon>
        <taxon>Alphaproteobacteria</taxon>
        <taxon>Acetobacterales</taxon>
        <taxon>Acetobacteraceae</taxon>
        <taxon>Gluconacetobacter</taxon>
    </lineage>
</organism>
<dbReference type="AlphaFoldDB" id="A9HH66"/>
<feature type="domain" description="Flagellin N-terminal" evidence="4">
    <location>
        <begin position="5"/>
        <end position="143"/>
    </location>
</feature>
<sequence length="328" mass="32548">MSLSINTNTSEMIALQTLDATQTSLSNTENAVSTGKSVATAADGPAAFGIAQQMSGNIAGQTAVNSGLSFAAQVVSGTSDAANQIITLLQSVQHAVTNLGNDSGSPTSLGQDATEITGYLAQIDTIARNATFNGVNLLAGSTTDGSGITSQTLNYVTGLQGDTQSVSGFNSMISKDMSGATSTGTASLSLSEALGLAVGGSAGGNATANVFVSFNPTSGTGAFTGTFGNSAGIASTGVAMMITQVQDAITAMTNVTSTLGNASNLIASMTTYGTTVSDDLTAGVGALTDANMAAESAQLTSLQTKQSLAIKSLTIANGQSQNILQLFQ</sequence>
<evidence type="ECO:0000259" key="4">
    <source>
        <dbReference type="Pfam" id="PF00669"/>
    </source>
</evidence>
<dbReference type="PANTHER" id="PTHR42792">
    <property type="entry name" value="FLAGELLIN"/>
    <property type="match status" value="1"/>
</dbReference>
<evidence type="ECO:0000256" key="1">
    <source>
        <dbReference type="ARBA" id="ARBA00005709"/>
    </source>
</evidence>
<dbReference type="Pfam" id="PF00669">
    <property type="entry name" value="Flagellin_N"/>
    <property type="match status" value="1"/>
</dbReference>
<dbReference type="InterPro" id="IPR046358">
    <property type="entry name" value="Flagellin_C"/>
</dbReference>
<name>A9HH66_GLUDA</name>
<dbReference type="GO" id="GO:0005576">
    <property type="term" value="C:extracellular region"/>
    <property type="evidence" value="ECO:0007669"/>
    <property type="project" value="UniProtKB-SubCell"/>
</dbReference>
<keyword evidence="6" id="KW-0969">Cilium</keyword>
<keyword evidence="3" id="KW-0964">Secreted</keyword>
<comment type="similarity">
    <text evidence="1 3">Belongs to the bacterial flagellin family.</text>
</comment>
<proteinExistence type="inferred from homology"/>
<protein>
    <recommendedName>
        <fullName evidence="3">Flagellin</fullName>
    </recommendedName>
</protein>
<dbReference type="Gene3D" id="1.20.1330.10">
    <property type="entry name" value="f41 fragment of flagellin, N-terminal domain"/>
    <property type="match status" value="1"/>
</dbReference>
<keyword evidence="2 3" id="KW-0975">Bacterial flagellum</keyword>
<dbReference type="OrthoDB" id="8328560at2"/>
<evidence type="ECO:0000313" key="7">
    <source>
        <dbReference type="Proteomes" id="UP000001176"/>
    </source>
</evidence>
<gene>
    <name evidence="6" type="primary">flaC</name>
    <name evidence="6" type="ordered locus">GDI1656</name>
</gene>
<evidence type="ECO:0000259" key="5">
    <source>
        <dbReference type="Pfam" id="PF00700"/>
    </source>
</evidence>
<dbReference type="InterPro" id="IPR001029">
    <property type="entry name" value="Flagellin_N"/>
</dbReference>
<dbReference type="RefSeq" id="WP_012225079.1">
    <property type="nucleotide sequence ID" value="NC_010125.1"/>
</dbReference>
<accession>A9HH66</accession>
<keyword evidence="6" id="KW-0282">Flagellum</keyword>
<dbReference type="GO" id="GO:0009288">
    <property type="term" value="C:bacterial-type flagellum"/>
    <property type="evidence" value="ECO:0007669"/>
    <property type="project" value="UniProtKB-SubCell"/>
</dbReference>
<reference evidence="6 7" key="1">
    <citation type="journal article" date="2009" name="BMC Genomics">
        <title>Complete genome sequence of the sugarcane nitrogen-fixing endophyte Gluconacetobacter diazotrophicus Pal5.</title>
        <authorList>
            <person name="Bertalan M."/>
            <person name="Albano R."/>
            <person name="Padua V."/>
            <person name="Rouws L."/>
            <person name="Rojas C."/>
            <person name="Hemerly A."/>
            <person name="Teixeira K."/>
            <person name="Schwab S."/>
            <person name="Araujo J."/>
            <person name="Oliveira A."/>
            <person name="Franca L."/>
            <person name="Magalhaes V."/>
            <person name="Alqueres S."/>
            <person name="Cardoso A."/>
            <person name="Almeida W."/>
            <person name="Loureiro M.M."/>
            <person name="Nogueira E."/>
            <person name="Cidade D."/>
            <person name="Oliveira D."/>
            <person name="Simao T."/>
            <person name="Macedo J."/>
            <person name="Valadao A."/>
            <person name="Dreschsel M."/>
            <person name="Freitas F."/>
            <person name="Vidal M."/>
            <person name="Guedes H."/>
            <person name="Rodrigues E."/>
            <person name="Meneses C."/>
            <person name="Brioso P."/>
            <person name="Pozzer L."/>
            <person name="Figueiredo D."/>
            <person name="Montano H."/>
            <person name="Junior J."/>
            <person name="Filho G."/>
            <person name="Flores V."/>
            <person name="Ferreira B."/>
            <person name="Branco A."/>
            <person name="Gonzalez P."/>
            <person name="Guillobel H."/>
            <person name="Lemos M."/>
            <person name="Seibel L."/>
            <person name="Macedo J."/>
            <person name="Alves-Ferreira M."/>
            <person name="Sachetto-Martins G."/>
            <person name="Coelho A."/>
            <person name="Santos E."/>
            <person name="Amaral G."/>
            <person name="Neves A."/>
            <person name="Pacheco A.B."/>
            <person name="Carvalho D."/>
            <person name="Lery L."/>
            <person name="Bisch P."/>
            <person name="Rossle S.C."/>
            <person name="Urmenyi T."/>
            <person name="Kruger W.V."/>
            <person name="Martins O."/>
            <person name="Baldani J.I."/>
            <person name="Ferreira P.C."/>
        </authorList>
    </citation>
    <scope>NUCLEOTIDE SEQUENCE [LARGE SCALE GENOMIC DNA]</scope>
    <source>
        <strain evidence="7">ATCC 49037 / DSM 5601 / CCUG 37298 / CIP 103539 / LMG 7603 / PAl5</strain>
    </source>
</reference>
<evidence type="ECO:0000256" key="2">
    <source>
        <dbReference type="ARBA" id="ARBA00023143"/>
    </source>
</evidence>
<dbReference type="EMBL" id="AM889285">
    <property type="protein sequence ID" value="CAP55599.1"/>
    <property type="molecule type" value="Genomic_DNA"/>
</dbReference>
<dbReference type="GO" id="GO:0005198">
    <property type="term" value="F:structural molecule activity"/>
    <property type="evidence" value="ECO:0007669"/>
    <property type="project" value="UniProtKB-UniRule"/>
</dbReference>
<feature type="domain" description="Flagellin C-terminal" evidence="5">
    <location>
        <begin position="243"/>
        <end position="327"/>
    </location>
</feature>
<keyword evidence="7" id="KW-1185">Reference proteome</keyword>
<keyword evidence="6" id="KW-0966">Cell projection</keyword>
<dbReference type="PANTHER" id="PTHR42792:SF2">
    <property type="entry name" value="FLAGELLIN"/>
    <property type="match status" value="1"/>
</dbReference>
<evidence type="ECO:0000256" key="3">
    <source>
        <dbReference type="RuleBase" id="RU362073"/>
    </source>
</evidence>
<evidence type="ECO:0000313" key="6">
    <source>
        <dbReference type="EMBL" id="CAP55599.1"/>
    </source>
</evidence>
<comment type="subcellular location">
    <subcellularLocation>
        <location evidence="3">Secreted</location>
    </subcellularLocation>
    <subcellularLocation>
        <location evidence="3">Bacterial flagellum</location>
    </subcellularLocation>
</comment>
<dbReference type="SUPFAM" id="SSF64518">
    <property type="entry name" value="Phase 1 flagellin"/>
    <property type="match status" value="1"/>
</dbReference>